<proteinExistence type="predicted"/>
<dbReference type="AlphaFoldDB" id="A0A7S7NKX6"/>
<evidence type="ECO:0000313" key="2">
    <source>
        <dbReference type="Proteomes" id="UP000593892"/>
    </source>
</evidence>
<keyword evidence="2" id="KW-1185">Reference proteome</keyword>
<dbReference type="NCBIfam" id="NF041895">
    <property type="entry name" value="choice_anch_V"/>
    <property type="match status" value="1"/>
</dbReference>
<dbReference type="KEGG" id="pfer:IRI77_22085"/>
<protein>
    <submittedName>
        <fullName evidence="1">Uncharacterized protein</fullName>
    </submittedName>
</protein>
<dbReference type="Proteomes" id="UP000593892">
    <property type="component" value="Chromosome"/>
</dbReference>
<dbReference type="EMBL" id="CP063849">
    <property type="protein sequence ID" value="QOY85512.1"/>
    <property type="molecule type" value="Genomic_DNA"/>
</dbReference>
<sequence length="577" mass="58512">MANSGTGSVKVELVDASHWTPGQQLRLRITLADPTARRWGFEISPRLASDANQSAGTLVVADSTNTRKVSSAGIQFITHTSTGTYQGTSNSGTWDVLWTPPADVNVGNVTFYVAGNAANNNGREDPGDHIYNSSLTVSPGSGSTPTTTTYALPQLAFGGGWYTALYFNNTTGSAVSVKASFFGQDGSPLTVPDAGGTTKTLDIGPSGTAIFEATNTGALTQGWVKVELPDGVTGYAIFRQSIQGRADQEAVVPLTGTSLSDSTLIWDDTAFATAVAVANPNASAVTVNVTVLDSGGNSIGTSTIDVPANGKTATLLRSLPGLAGMAGNRGLAKFSIATGGLSVLGLRFGGEAFTSIPTAAPVGTSFALPQLAFGGGWYTALYFSNTTGSPVSVTANFLGEDGNPLPVADAGGTSKTLNLSANGTALFEATNTGALTQGWVKVDLPSGVIGYAIFRQSIQGRADQEAVVPLTGTTLPTSTLIWDDTAFATAVGVANPTASAALVNVLVLDAGGNQIGTSTIAVPANGKTAALLRSLPGLSGMVGNRGVAKFSVPAAGLSVLGLRFGGEAFTSIPTVQQ</sequence>
<accession>A0A7S7NKX6</accession>
<organism evidence="1 2">
    <name type="scientific">Paludibaculum fermentans</name>
    <dbReference type="NCBI Taxonomy" id="1473598"/>
    <lineage>
        <taxon>Bacteria</taxon>
        <taxon>Pseudomonadati</taxon>
        <taxon>Acidobacteriota</taxon>
        <taxon>Terriglobia</taxon>
        <taxon>Bryobacterales</taxon>
        <taxon>Bryobacteraceae</taxon>
        <taxon>Paludibaculum</taxon>
    </lineage>
</organism>
<name>A0A7S7NKX6_PALFE</name>
<reference evidence="1 2" key="1">
    <citation type="submission" date="2020-10" db="EMBL/GenBank/DDBJ databases">
        <title>Complete genome sequence of Paludibaculum fermentans P105T, a facultatively anaerobic acidobacterium capable of dissimilatory Fe(III) reduction.</title>
        <authorList>
            <person name="Dedysh S.N."/>
            <person name="Beletsky A.V."/>
            <person name="Kulichevskaya I.S."/>
            <person name="Mardanov A.V."/>
            <person name="Ravin N.V."/>
        </authorList>
    </citation>
    <scope>NUCLEOTIDE SEQUENCE [LARGE SCALE GENOMIC DNA]</scope>
    <source>
        <strain evidence="1 2">P105</strain>
    </source>
</reference>
<evidence type="ECO:0000313" key="1">
    <source>
        <dbReference type="EMBL" id="QOY85512.1"/>
    </source>
</evidence>
<gene>
    <name evidence="1" type="ORF">IRI77_22085</name>
</gene>